<dbReference type="Gene3D" id="3.20.20.70">
    <property type="entry name" value="Aldolase class I"/>
    <property type="match status" value="1"/>
</dbReference>
<evidence type="ECO:0000313" key="2">
    <source>
        <dbReference type="EMBL" id="TFY82534.1"/>
    </source>
</evidence>
<evidence type="ECO:0000256" key="1">
    <source>
        <dbReference type="SAM" id="MobiDB-lite"/>
    </source>
</evidence>
<evidence type="ECO:0000313" key="3">
    <source>
        <dbReference type="Proteomes" id="UP000298061"/>
    </source>
</evidence>
<dbReference type="InterPro" id="IPR013785">
    <property type="entry name" value="Aldolase_TIM"/>
</dbReference>
<comment type="caution">
    <text evidence="2">The sequence shown here is derived from an EMBL/GenBank/DDBJ whole genome shotgun (WGS) entry which is preliminary data.</text>
</comment>
<reference evidence="2 3" key="1">
    <citation type="submission" date="2019-02" db="EMBL/GenBank/DDBJ databases">
        <title>Genome sequencing of the rare red list fungi Hericium alpestre (H. flagellum).</title>
        <authorList>
            <person name="Buettner E."/>
            <person name="Kellner H."/>
        </authorList>
    </citation>
    <scope>NUCLEOTIDE SEQUENCE [LARGE SCALE GENOMIC DNA]</scope>
    <source>
        <strain evidence="2 3">DSM 108284</strain>
    </source>
</reference>
<feature type="region of interest" description="Disordered" evidence="1">
    <location>
        <begin position="380"/>
        <end position="416"/>
    </location>
</feature>
<feature type="non-terminal residue" evidence="2">
    <location>
        <position position="1"/>
    </location>
</feature>
<dbReference type="EMBL" id="SFCI01000099">
    <property type="protein sequence ID" value="TFY82534.1"/>
    <property type="molecule type" value="Genomic_DNA"/>
</dbReference>
<dbReference type="GO" id="GO:0006098">
    <property type="term" value="P:pentose-phosphate shunt"/>
    <property type="evidence" value="ECO:0007669"/>
    <property type="project" value="UniProtKB-UniPathway"/>
</dbReference>
<dbReference type="Proteomes" id="UP000298061">
    <property type="component" value="Unassembled WGS sequence"/>
</dbReference>
<gene>
    <name evidence="2" type="ORF">EWM64_g1479</name>
</gene>
<feature type="region of interest" description="Disordered" evidence="1">
    <location>
        <begin position="431"/>
        <end position="498"/>
    </location>
</feature>
<protein>
    <submittedName>
        <fullName evidence="2">Uncharacterized protein</fullName>
    </submittedName>
</protein>
<dbReference type="OrthoDB" id="2015515at2759"/>
<dbReference type="SUPFAM" id="SSF51569">
    <property type="entry name" value="Aldolase"/>
    <property type="match status" value="1"/>
</dbReference>
<keyword evidence="3" id="KW-1185">Reference proteome</keyword>
<dbReference type="AlphaFoldDB" id="A0A4Z0A8E4"/>
<sequence length="498" mass="56265">KTKDAPRTPPRPLDPPSDRPYLFDRLRKLDVSLLADTLHWDTLSHHKFNITAATPANVVERLQGDSELYYHLWVAVRKTIPEDYSTKYGQATVVSYFKPRVFQQFQAELGNALTDFVAGPHITFVDPREHWNVESMRQHANGLVSRLEKLGRHKRNIIVSPARRLDTGDQPGPRGARLLQREDGVKVNMALVSHVVQAAYCADAGAFSITVPVREMIDWHRVRTGIVYPNLHRHPAFVDIQTIAAYYRIHDIHIAVIGGSLDHEDEACPLAALDAIAFNQQQARNAEWYNTYPHMNAKLPDTAVRRARTVQRPQKFSSPQRSYNIAKVVSSETYSMIGAILYGGLGRAKAEMDVIDEIVERAIVQHLETQACLVERAASGRSSNIAKGKRKKEGTDTPTPPRLKKTQRVAEDERGQDRWFNSLMHELVVTKGYTDDEDARRPPTRQALSPHQERTDPVQKKRVSWAPSVKASSSPVGCARPERRTTTPHVVDPMDEVF</sequence>
<dbReference type="UniPathway" id="UPA00115">
    <property type="reaction ID" value="UER00414"/>
</dbReference>
<proteinExistence type="predicted"/>
<accession>A0A4Z0A8E4</accession>
<organism evidence="2 3">
    <name type="scientific">Hericium alpestre</name>
    <dbReference type="NCBI Taxonomy" id="135208"/>
    <lineage>
        <taxon>Eukaryota</taxon>
        <taxon>Fungi</taxon>
        <taxon>Dikarya</taxon>
        <taxon>Basidiomycota</taxon>
        <taxon>Agaricomycotina</taxon>
        <taxon>Agaricomycetes</taxon>
        <taxon>Russulales</taxon>
        <taxon>Hericiaceae</taxon>
        <taxon>Hericium</taxon>
    </lineage>
</organism>
<dbReference type="STRING" id="135208.A0A4Z0A8E4"/>
<name>A0A4Z0A8E4_9AGAM</name>